<dbReference type="Gene3D" id="1.20.1070.10">
    <property type="entry name" value="Rhodopsin 7-helix transmembrane proteins"/>
    <property type="match status" value="1"/>
</dbReference>
<dbReference type="InterPro" id="IPR017452">
    <property type="entry name" value="GPCR_Rhodpsn_7TM"/>
</dbReference>
<feature type="transmembrane region" description="Helical" evidence="6">
    <location>
        <begin position="51"/>
        <end position="76"/>
    </location>
</feature>
<dbReference type="InterPro" id="IPR052954">
    <property type="entry name" value="GPCR-Ligand_Int"/>
</dbReference>
<reference evidence="8" key="1">
    <citation type="journal article" date="2015" name="Cell Rep.">
        <title>Large-Scale Combinatorial Deorphanization of Platynereis Neuropeptide GPCRs.</title>
        <authorList>
            <person name="Bauknecht P.M."/>
            <person name="Jekely G."/>
        </authorList>
    </citation>
    <scope>NUCLEOTIDE SEQUENCE</scope>
</reference>
<dbReference type="InterPro" id="IPR000276">
    <property type="entry name" value="GPCR_Rhodpsn"/>
</dbReference>
<evidence type="ECO:0000256" key="5">
    <source>
        <dbReference type="SAM" id="MobiDB-lite"/>
    </source>
</evidence>
<dbReference type="Pfam" id="PF00001">
    <property type="entry name" value="7tm_1"/>
    <property type="match status" value="1"/>
</dbReference>
<feature type="transmembrane region" description="Helical" evidence="6">
    <location>
        <begin position="169"/>
        <end position="189"/>
    </location>
</feature>
<proteinExistence type="evidence at transcript level"/>
<keyword evidence="4 6" id="KW-0472">Membrane</keyword>
<dbReference type="SUPFAM" id="SSF81321">
    <property type="entry name" value="Family A G protein-coupled receptor-like"/>
    <property type="match status" value="1"/>
</dbReference>
<dbReference type="PRINTS" id="PR00237">
    <property type="entry name" value="GPCRRHODOPSN"/>
</dbReference>
<evidence type="ECO:0000256" key="3">
    <source>
        <dbReference type="ARBA" id="ARBA00022989"/>
    </source>
</evidence>
<dbReference type="CDD" id="cd14978">
    <property type="entry name" value="7tmA_FMRFamide_R-like"/>
    <property type="match status" value="1"/>
</dbReference>
<dbReference type="AlphaFoldDB" id="A0A0K0PUJ4"/>
<feature type="region of interest" description="Disordered" evidence="5">
    <location>
        <begin position="386"/>
        <end position="421"/>
    </location>
</feature>
<keyword evidence="8" id="KW-0675">Receptor</keyword>
<dbReference type="GO" id="GO:0016020">
    <property type="term" value="C:membrane"/>
    <property type="evidence" value="ECO:0007669"/>
    <property type="project" value="UniProtKB-SubCell"/>
</dbReference>
<dbReference type="PROSITE" id="PS50262">
    <property type="entry name" value="G_PROTEIN_RECEP_F1_2"/>
    <property type="match status" value="1"/>
</dbReference>
<organism evidence="8">
    <name type="scientific">Platynereis dumerilii</name>
    <name type="common">Dumeril's clam worm</name>
    <dbReference type="NCBI Taxonomy" id="6359"/>
    <lineage>
        <taxon>Eukaryota</taxon>
        <taxon>Metazoa</taxon>
        <taxon>Spiralia</taxon>
        <taxon>Lophotrochozoa</taxon>
        <taxon>Annelida</taxon>
        <taxon>Polychaeta</taxon>
        <taxon>Errantia</taxon>
        <taxon>Phyllodocida</taxon>
        <taxon>Nereididae</taxon>
        <taxon>Platynereis</taxon>
    </lineage>
</organism>
<evidence type="ECO:0000256" key="1">
    <source>
        <dbReference type="ARBA" id="ARBA00004370"/>
    </source>
</evidence>
<dbReference type="PANTHER" id="PTHR46641:SF2">
    <property type="entry name" value="FMRFAMIDE RECEPTOR"/>
    <property type="match status" value="1"/>
</dbReference>
<keyword evidence="2 6" id="KW-0812">Transmembrane</keyword>
<protein>
    <submittedName>
        <fullName evidence="8">Orphan G-protein coupled receptor 44</fullName>
    </submittedName>
</protein>
<evidence type="ECO:0000256" key="6">
    <source>
        <dbReference type="SAM" id="Phobius"/>
    </source>
</evidence>
<accession>A0A0K0PUJ4</accession>
<feature type="transmembrane region" description="Helical" evidence="6">
    <location>
        <begin position="121"/>
        <end position="148"/>
    </location>
</feature>
<dbReference type="PANTHER" id="PTHR46641">
    <property type="entry name" value="FMRFAMIDE RECEPTOR-RELATED"/>
    <property type="match status" value="1"/>
</dbReference>
<feature type="transmembrane region" description="Helical" evidence="6">
    <location>
        <begin position="88"/>
        <end position="109"/>
    </location>
</feature>
<feature type="compositionally biased region" description="Low complexity" evidence="5">
    <location>
        <begin position="386"/>
        <end position="404"/>
    </location>
</feature>
<feature type="transmembrane region" description="Helical" evidence="6">
    <location>
        <begin position="265"/>
        <end position="286"/>
    </location>
</feature>
<evidence type="ECO:0000256" key="4">
    <source>
        <dbReference type="ARBA" id="ARBA00023136"/>
    </source>
</evidence>
<feature type="transmembrane region" description="Helical" evidence="6">
    <location>
        <begin position="216"/>
        <end position="244"/>
    </location>
</feature>
<feature type="domain" description="G-protein coupled receptors family 1 profile" evidence="7">
    <location>
        <begin position="68"/>
        <end position="322"/>
    </location>
</feature>
<evidence type="ECO:0000313" key="8">
    <source>
        <dbReference type="EMBL" id="AKQ63048.1"/>
    </source>
</evidence>
<dbReference type="EMBL" id="KP293994">
    <property type="protein sequence ID" value="AKQ63048.1"/>
    <property type="molecule type" value="mRNA"/>
</dbReference>
<feature type="transmembrane region" description="Helical" evidence="6">
    <location>
        <begin position="306"/>
        <end position="325"/>
    </location>
</feature>
<evidence type="ECO:0000259" key="7">
    <source>
        <dbReference type="PROSITE" id="PS50262"/>
    </source>
</evidence>
<sequence length="479" mass="53905">MNTSHIVIASHAPYDSMAPTQNPLFSTTNSINSTTIAPSDNSQEVLEHFRFFINGIMTNIVVLLGLIGNFLTTIILSQKVMRSSTNIYLLALAAWDSVVLINTACLIGLPEISQYYTHHLFPYMVAYIYPLALIAQTATIWLTVSFTVERYIAVCHPLKAATMCTISRAKMVIFGVSFGAILYNIPRWFENTLRTVNNRAEIESTEFSWNANYRKIYYVGLYLIVMCITPVLLLCILNSFLILAVRRSRQQQMNMNVRQSRENNITIMLVSVVIVFIICQVPALVYNLIYAVSETHSFSMQVLSDIRNFLVTFNSSINFILYCALGQKFRRIFLHTFCKQWVKENYMPMSGVHNPSMMPCQRRFTNLHQGPAVSVSDATSNHVVTAGTSGGTTTTTTPSQETGTLISQNSLSPGRSNGEREVHTYSALRDKKHLPRTLCTHGDSDEEVTYDMCPLPEADKDIFPLYRTDLRQGNGAKST</sequence>
<feature type="compositionally biased region" description="Polar residues" evidence="5">
    <location>
        <begin position="405"/>
        <end position="415"/>
    </location>
</feature>
<comment type="subcellular location">
    <subcellularLocation>
        <location evidence="1">Membrane</location>
    </subcellularLocation>
</comment>
<dbReference type="GO" id="GO:0004930">
    <property type="term" value="F:G protein-coupled receptor activity"/>
    <property type="evidence" value="ECO:0007669"/>
    <property type="project" value="InterPro"/>
</dbReference>
<evidence type="ECO:0000256" key="2">
    <source>
        <dbReference type="ARBA" id="ARBA00022692"/>
    </source>
</evidence>
<keyword evidence="3 6" id="KW-1133">Transmembrane helix</keyword>
<name>A0A0K0PUJ4_PLADU</name>